<dbReference type="AlphaFoldDB" id="A0A109W241"/>
<evidence type="ECO:0000313" key="8">
    <source>
        <dbReference type="Proteomes" id="UP000065220"/>
    </source>
</evidence>
<keyword evidence="3 6" id="KW-0812">Transmembrane</keyword>
<dbReference type="PANTHER" id="PTHR30250:SF28">
    <property type="entry name" value="POLYSACCHARIDE BIOSYNTHESIS PROTEIN"/>
    <property type="match status" value="1"/>
</dbReference>
<organism evidence="7 8">
    <name type="scientific">Actinomyces radicidentis</name>
    <dbReference type="NCBI Taxonomy" id="111015"/>
    <lineage>
        <taxon>Bacteria</taxon>
        <taxon>Bacillati</taxon>
        <taxon>Actinomycetota</taxon>
        <taxon>Actinomycetes</taxon>
        <taxon>Actinomycetales</taxon>
        <taxon>Actinomycetaceae</taxon>
        <taxon>Actinomyces</taxon>
    </lineage>
</organism>
<accession>A0A109W241</accession>
<dbReference type="RefSeq" id="WP_067939667.1">
    <property type="nucleotide sequence ID" value="NZ_CP014228.1"/>
</dbReference>
<reference evidence="8" key="1">
    <citation type="submission" date="2016-02" db="EMBL/GenBank/DDBJ databases">
        <authorList>
            <person name="Holder M.E."/>
            <person name="Ajami N.J."/>
            <person name="Petrosino J.F."/>
        </authorList>
    </citation>
    <scope>NUCLEOTIDE SEQUENCE [LARGE SCALE GENOMIC DNA]</scope>
    <source>
        <strain evidence="8">CCUG 36733</strain>
    </source>
</reference>
<dbReference type="Proteomes" id="UP000065220">
    <property type="component" value="Chromosome"/>
</dbReference>
<feature type="transmembrane region" description="Helical" evidence="6">
    <location>
        <begin position="133"/>
        <end position="159"/>
    </location>
</feature>
<dbReference type="EMBL" id="CP014228">
    <property type="protein sequence ID" value="AMD86554.1"/>
    <property type="molecule type" value="Genomic_DNA"/>
</dbReference>
<evidence type="ECO:0000256" key="4">
    <source>
        <dbReference type="ARBA" id="ARBA00022989"/>
    </source>
</evidence>
<protein>
    <recommendedName>
        <fullName evidence="9">RfbX</fullName>
    </recommendedName>
</protein>
<feature type="transmembrane region" description="Helical" evidence="6">
    <location>
        <begin position="409"/>
        <end position="426"/>
    </location>
</feature>
<comment type="subcellular location">
    <subcellularLocation>
        <location evidence="1">Cell membrane</location>
        <topology evidence="1">Multi-pass membrane protein</topology>
    </subcellularLocation>
</comment>
<evidence type="ECO:0000256" key="2">
    <source>
        <dbReference type="ARBA" id="ARBA00022475"/>
    </source>
</evidence>
<keyword evidence="8" id="KW-1185">Reference proteome</keyword>
<feature type="transmembrane region" description="Helical" evidence="6">
    <location>
        <begin position="33"/>
        <end position="53"/>
    </location>
</feature>
<evidence type="ECO:0000256" key="1">
    <source>
        <dbReference type="ARBA" id="ARBA00004651"/>
    </source>
</evidence>
<feature type="transmembrane region" description="Helical" evidence="6">
    <location>
        <begin position="180"/>
        <end position="210"/>
    </location>
</feature>
<sequence length="462" mass="50107">MTAPAGGAEAPGRGPVGWVRATLASSPVLRHSLTLMSGTVIAQAGSMLLSIPLRRIFTDADYGRIGVFSSIASLVVAIASLRFDMTMMLPESDTDARVLKRLATRSIIVMSALASLVAVLARPWVAAHYDGDWVLADLLCLVGLSVFLLAEVNVLQYWYNRKSDYKRIAVNRAQQSVGSSAGQLGVGLVGLTNVVGLFLGMIAGQLYAWANLGLRAKDLREPLPEDAPSIRSMAYRYRKMPLLNGPNAIVDAIRTNGITLLVGEASLKSLGQFNLAWTMLQVPMSLIQSAISQVFFQKLTTLRPGEMEPLVKWVAKRAFLAGIIPFALIYLVSPWIFPFVFGEQYVASGDFARALTPWLFMTIVTSPISTTFIVAERQQVMLAFACVYCAVPLSILAFSPWPLLTTIDVLGGAMTALLLINTGLAIRAARYFDRHPPADKAEALAAEAVEAEAEREIDEAEE</sequence>
<dbReference type="Pfam" id="PF13440">
    <property type="entry name" value="Polysacc_synt_3"/>
    <property type="match status" value="1"/>
</dbReference>
<keyword evidence="5 6" id="KW-0472">Membrane</keyword>
<dbReference type="GO" id="GO:0005886">
    <property type="term" value="C:plasma membrane"/>
    <property type="evidence" value="ECO:0007669"/>
    <property type="project" value="UniProtKB-SubCell"/>
</dbReference>
<feature type="transmembrane region" description="Helical" evidence="6">
    <location>
        <begin position="317"/>
        <end position="337"/>
    </location>
</feature>
<name>A0A109W241_ACTRD</name>
<evidence type="ECO:0000256" key="5">
    <source>
        <dbReference type="ARBA" id="ARBA00023136"/>
    </source>
</evidence>
<keyword evidence="4 6" id="KW-1133">Transmembrane helix</keyword>
<feature type="transmembrane region" description="Helical" evidence="6">
    <location>
        <begin position="65"/>
        <end position="81"/>
    </location>
</feature>
<keyword evidence="2" id="KW-1003">Cell membrane</keyword>
<dbReference type="STRING" id="111015.AXF14_01705"/>
<dbReference type="InterPro" id="IPR050833">
    <property type="entry name" value="Poly_Biosynth_Transport"/>
</dbReference>
<dbReference type="PANTHER" id="PTHR30250">
    <property type="entry name" value="PST FAMILY PREDICTED COLANIC ACID TRANSPORTER"/>
    <property type="match status" value="1"/>
</dbReference>
<evidence type="ECO:0000256" key="3">
    <source>
        <dbReference type="ARBA" id="ARBA00022692"/>
    </source>
</evidence>
<proteinExistence type="predicted"/>
<evidence type="ECO:0000256" key="6">
    <source>
        <dbReference type="SAM" id="Phobius"/>
    </source>
</evidence>
<feature type="transmembrane region" description="Helical" evidence="6">
    <location>
        <begin position="382"/>
        <end position="403"/>
    </location>
</feature>
<dbReference type="KEGG" id="ard:AXF14_01705"/>
<feature type="transmembrane region" description="Helical" evidence="6">
    <location>
        <begin position="102"/>
        <end position="121"/>
    </location>
</feature>
<feature type="transmembrane region" description="Helical" evidence="6">
    <location>
        <begin position="357"/>
        <end position="375"/>
    </location>
</feature>
<gene>
    <name evidence="7" type="ORF">AXF14_01705</name>
</gene>
<evidence type="ECO:0000313" key="7">
    <source>
        <dbReference type="EMBL" id="AMD86554.1"/>
    </source>
</evidence>
<evidence type="ECO:0008006" key="9">
    <source>
        <dbReference type="Google" id="ProtNLM"/>
    </source>
</evidence>